<organism evidence="1 2">
    <name type="scientific">Actinomadura vinacea</name>
    <dbReference type="NCBI Taxonomy" id="115336"/>
    <lineage>
        <taxon>Bacteria</taxon>
        <taxon>Bacillati</taxon>
        <taxon>Actinomycetota</taxon>
        <taxon>Actinomycetes</taxon>
        <taxon>Streptosporangiales</taxon>
        <taxon>Thermomonosporaceae</taxon>
        <taxon>Actinomadura</taxon>
    </lineage>
</organism>
<dbReference type="EMBL" id="BAAARW010000012">
    <property type="protein sequence ID" value="GAA2422275.1"/>
    <property type="molecule type" value="Genomic_DNA"/>
</dbReference>
<protein>
    <recommendedName>
        <fullName evidence="3">C2H2-type domain-containing protein</fullName>
    </recommendedName>
</protein>
<name>A0ABN3J4P6_9ACTN</name>
<reference evidence="1 2" key="1">
    <citation type="journal article" date="2019" name="Int. J. Syst. Evol. Microbiol.">
        <title>The Global Catalogue of Microorganisms (GCM) 10K type strain sequencing project: providing services to taxonomists for standard genome sequencing and annotation.</title>
        <authorList>
            <consortium name="The Broad Institute Genomics Platform"/>
            <consortium name="The Broad Institute Genome Sequencing Center for Infectious Disease"/>
            <person name="Wu L."/>
            <person name="Ma J."/>
        </authorList>
    </citation>
    <scope>NUCLEOTIDE SEQUENCE [LARGE SCALE GENOMIC DNA]</scope>
    <source>
        <strain evidence="1 2">JCM 3325</strain>
    </source>
</reference>
<accession>A0ABN3J4P6</accession>
<proteinExistence type="predicted"/>
<comment type="caution">
    <text evidence="1">The sequence shown here is derived from an EMBL/GenBank/DDBJ whole genome shotgun (WGS) entry which is preliminary data.</text>
</comment>
<evidence type="ECO:0008006" key="3">
    <source>
        <dbReference type="Google" id="ProtNLM"/>
    </source>
</evidence>
<keyword evidence="2" id="KW-1185">Reference proteome</keyword>
<evidence type="ECO:0000313" key="2">
    <source>
        <dbReference type="Proteomes" id="UP001501231"/>
    </source>
</evidence>
<gene>
    <name evidence="1" type="ORF">GCM10010191_37500</name>
</gene>
<dbReference type="Proteomes" id="UP001501231">
    <property type="component" value="Unassembled WGS sequence"/>
</dbReference>
<evidence type="ECO:0000313" key="1">
    <source>
        <dbReference type="EMBL" id="GAA2422275.1"/>
    </source>
</evidence>
<sequence length="109" mass="12446">MAVTKGVQAMHEAWSSHETWVYECQNCFTTWEEEYDVRHSADGHGGEVELFEKDGQRCMTPWVDHVCPTCAGQNVKTLPTPLGRHATATPSGNREDLELVFRLRRLHAY</sequence>